<gene>
    <name evidence="1" type="ORF">AVEN_178350_1</name>
</gene>
<organism evidence="1 2">
    <name type="scientific">Araneus ventricosus</name>
    <name type="common">Orbweaver spider</name>
    <name type="synonym">Epeira ventricosa</name>
    <dbReference type="NCBI Taxonomy" id="182803"/>
    <lineage>
        <taxon>Eukaryota</taxon>
        <taxon>Metazoa</taxon>
        <taxon>Ecdysozoa</taxon>
        <taxon>Arthropoda</taxon>
        <taxon>Chelicerata</taxon>
        <taxon>Arachnida</taxon>
        <taxon>Araneae</taxon>
        <taxon>Araneomorphae</taxon>
        <taxon>Entelegynae</taxon>
        <taxon>Araneoidea</taxon>
        <taxon>Araneidae</taxon>
        <taxon>Araneus</taxon>
    </lineage>
</organism>
<evidence type="ECO:0000313" key="1">
    <source>
        <dbReference type="EMBL" id="GBL89924.1"/>
    </source>
</evidence>
<comment type="caution">
    <text evidence="1">The sequence shown here is derived from an EMBL/GenBank/DDBJ whole genome shotgun (WGS) entry which is preliminary data.</text>
</comment>
<dbReference type="Proteomes" id="UP000499080">
    <property type="component" value="Unassembled WGS sequence"/>
</dbReference>
<evidence type="ECO:0000313" key="2">
    <source>
        <dbReference type="Proteomes" id="UP000499080"/>
    </source>
</evidence>
<keyword evidence="2" id="KW-1185">Reference proteome</keyword>
<name>A0A4Y2BFL3_ARAVE</name>
<dbReference type="EMBL" id="BGPR01000068">
    <property type="protein sequence ID" value="GBL89924.1"/>
    <property type="molecule type" value="Genomic_DNA"/>
</dbReference>
<reference evidence="1 2" key="1">
    <citation type="journal article" date="2019" name="Sci. Rep.">
        <title>Orb-weaving spider Araneus ventricosus genome elucidates the spidroin gene catalogue.</title>
        <authorList>
            <person name="Kono N."/>
            <person name="Nakamura H."/>
            <person name="Ohtoshi R."/>
            <person name="Moran D.A.P."/>
            <person name="Shinohara A."/>
            <person name="Yoshida Y."/>
            <person name="Fujiwara M."/>
            <person name="Mori M."/>
            <person name="Tomita M."/>
            <person name="Arakawa K."/>
        </authorList>
    </citation>
    <scope>NUCLEOTIDE SEQUENCE [LARGE SCALE GENOMIC DNA]</scope>
</reference>
<proteinExistence type="predicted"/>
<accession>A0A4Y2BFL3</accession>
<protein>
    <submittedName>
        <fullName evidence="1">Uncharacterized protein</fullName>
    </submittedName>
</protein>
<sequence>MEALKAQRKTLRTEFTVAAKNVKQHLAILKADDKVLVFIPMQRTRVQNYRVDFQFSNCNRELFKGDSTAEGKIWPGGSFGTNLCARSSLVMKNAVAGKGSPDLATLYDILETKLRA</sequence>
<dbReference type="AlphaFoldDB" id="A0A4Y2BFL3"/>